<sequence>MTEAASAPAPDPVMAAVTEAVTRGHQGDKEGARADLLVLWAQVGDDGDAFHRCVIAHYVADVTPGAEEELVWDERALAAAHETSDERARSYHSSLAIAGFFPSLHLNLADVLRRLGRFEDAEAHVAHTAARIEVLPHDGYGTTIREALDGVRAMIAARDASVRESSPHA</sequence>
<dbReference type="EMBL" id="VDFR01000257">
    <property type="protein sequence ID" value="TNC24759.1"/>
    <property type="molecule type" value="Genomic_DNA"/>
</dbReference>
<evidence type="ECO:0000313" key="1">
    <source>
        <dbReference type="EMBL" id="TNC24759.1"/>
    </source>
</evidence>
<evidence type="ECO:0000313" key="2">
    <source>
        <dbReference type="EMBL" id="TNC45176.1"/>
    </source>
</evidence>
<evidence type="ECO:0008006" key="4">
    <source>
        <dbReference type="Google" id="ProtNLM"/>
    </source>
</evidence>
<dbReference type="RefSeq" id="WP_139106152.1">
    <property type="nucleotide sequence ID" value="NZ_VDFR01000069.1"/>
</dbReference>
<name>A0A5C4LYM1_9ACTN</name>
<proteinExistence type="predicted"/>
<comment type="caution">
    <text evidence="1">The sequence shown here is derived from an EMBL/GenBank/DDBJ whole genome shotgun (WGS) entry which is preliminary data.</text>
</comment>
<accession>A0A5C4LYM1</accession>
<protein>
    <recommendedName>
        <fullName evidence="4">Tetratricopeptide repeat protein</fullName>
    </recommendedName>
</protein>
<reference evidence="1 3" key="1">
    <citation type="submission" date="2019-05" db="EMBL/GenBank/DDBJ databases">
        <title>Mumia sp. nov., isolated from the intestinal contents of plateau pika (Ochotona curzoniae) in the Qinghai-Tibet plateau of China.</title>
        <authorList>
            <person name="Tian Z."/>
        </authorList>
    </citation>
    <scope>NUCLEOTIDE SEQUENCE [LARGE SCALE GENOMIC DNA]</scope>
    <source>
        <strain evidence="3">527</strain>
        <strain evidence="1">Z527</strain>
    </source>
</reference>
<dbReference type="InterPro" id="IPR011990">
    <property type="entry name" value="TPR-like_helical_dom_sf"/>
</dbReference>
<evidence type="ECO:0000313" key="3">
    <source>
        <dbReference type="Proteomes" id="UP000306740"/>
    </source>
</evidence>
<dbReference type="Proteomes" id="UP000306740">
    <property type="component" value="Unassembled WGS sequence"/>
</dbReference>
<gene>
    <name evidence="2" type="ORF">FHE65_15260</name>
    <name evidence="1" type="ORF">FHE65_35185</name>
</gene>
<dbReference type="AlphaFoldDB" id="A0A5C4LYM1"/>
<dbReference type="OrthoDB" id="8450665at2"/>
<dbReference type="EMBL" id="VDFR01000069">
    <property type="protein sequence ID" value="TNC45176.1"/>
    <property type="molecule type" value="Genomic_DNA"/>
</dbReference>
<organism evidence="1 3">
    <name type="scientific">Mumia zhuanghuii</name>
    <dbReference type="NCBI Taxonomy" id="2585211"/>
    <lineage>
        <taxon>Bacteria</taxon>
        <taxon>Bacillati</taxon>
        <taxon>Actinomycetota</taxon>
        <taxon>Actinomycetes</taxon>
        <taxon>Propionibacteriales</taxon>
        <taxon>Nocardioidaceae</taxon>
        <taxon>Mumia</taxon>
    </lineage>
</organism>
<dbReference type="Gene3D" id="1.25.40.10">
    <property type="entry name" value="Tetratricopeptide repeat domain"/>
    <property type="match status" value="1"/>
</dbReference>